<proteinExistence type="predicted"/>
<gene>
    <name evidence="1" type="ORF">ACT17_34555</name>
</gene>
<organism evidence="1 2">
    <name type="scientific">Mycolicibacterium conceptionense</name>
    <dbReference type="NCBI Taxonomy" id="451644"/>
    <lineage>
        <taxon>Bacteria</taxon>
        <taxon>Bacillati</taxon>
        <taxon>Actinomycetota</taxon>
        <taxon>Actinomycetes</taxon>
        <taxon>Mycobacteriales</taxon>
        <taxon>Mycobacteriaceae</taxon>
        <taxon>Mycolicibacterium</taxon>
    </lineage>
</organism>
<reference evidence="1 2" key="1">
    <citation type="submission" date="2015-06" db="EMBL/GenBank/DDBJ databases">
        <title>Genome sequence of Mycobacterium conceptionense strain MLE.</title>
        <authorList>
            <person name="Greninger A.L."/>
            <person name="Cunningham G."/>
            <person name="Chiu C.Y."/>
            <person name="Miller S."/>
        </authorList>
    </citation>
    <scope>NUCLEOTIDE SEQUENCE [LARGE SCALE GENOMIC DNA]</scope>
    <source>
        <strain evidence="1 2">MLE</strain>
    </source>
</reference>
<accession>A0A0J8TVS9</accession>
<dbReference type="PATRIC" id="fig|451644.5.peg.7108"/>
<dbReference type="EMBL" id="LFOD01000090">
    <property type="protein sequence ID" value="KMV13576.1"/>
    <property type="molecule type" value="Genomic_DNA"/>
</dbReference>
<sequence>MRANVAITRVEKRSTLRTERQLMSTTIDPAAVRAAVDLNDLQLDLPDDPALQAKVNAHFPAVFDAWSKSGSVDPYDALSADGVADEDSVCVPPGVSVDAERGRDIFSACSHTIRLAIEQVYNQDPCSSASDLTF</sequence>
<protein>
    <submittedName>
        <fullName evidence="1">Uncharacterized protein</fullName>
    </submittedName>
</protein>
<comment type="caution">
    <text evidence="1">The sequence shown here is derived from an EMBL/GenBank/DDBJ whole genome shotgun (WGS) entry which is preliminary data.</text>
</comment>
<evidence type="ECO:0000313" key="2">
    <source>
        <dbReference type="Proteomes" id="UP000037594"/>
    </source>
</evidence>
<dbReference type="AlphaFoldDB" id="A0A0J8TVS9"/>
<name>A0A0J8TVS9_9MYCO</name>
<evidence type="ECO:0000313" key="1">
    <source>
        <dbReference type="EMBL" id="KMV13576.1"/>
    </source>
</evidence>
<dbReference type="Proteomes" id="UP000037594">
    <property type="component" value="Unassembled WGS sequence"/>
</dbReference>